<dbReference type="PANTHER" id="PTHR30627">
    <property type="entry name" value="PEPTIDOGLYCAN D,D-TRANSPEPTIDASE"/>
    <property type="match status" value="1"/>
</dbReference>
<dbReference type="InterPro" id="IPR001460">
    <property type="entry name" value="PCN-bd_Tpept"/>
</dbReference>
<dbReference type="SUPFAM" id="SSF56601">
    <property type="entry name" value="beta-lactamase/transpeptidase-like"/>
    <property type="match status" value="1"/>
</dbReference>
<comment type="subcellular location">
    <subcellularLocation>
        <location evidence="1">Cell membrane</location>
        <topology evidence="1">Single-pass membrane protein</topology>
    </subcellularLocation>
</comment>
<dbReference type="PANTHER" id="PTHR30627:SF25">
    <property type="entry name" value="PENICILLIN-BINDING PROTEIN 3"/>
    <property type="match status" value="1"/>
</dbReference>
<dbReference type="InterPro" id="IPR005311">
    <property type="entry name" value="PBP_dimer"/>
</dbReference>
<dbReference type="Pfam" id="PF00905">
    <property type="entry name" value="Transpeptidase"/>
    <property type="match status" value="1"/>
</dbReference>
<dbReference type="Pfam" id="PF05223">
    <property type="entry name" value="MecA_N"/>
    <property type="match status" value="1"/>
</dbReference>
<dbReference type="InterPro" id="IPR012338">
    <property type="entry name" value="Beta-lactam/transpept-like"/>
</dbReference>
<dbReference type="EMBL" id="CP060724">
    <property type="protein sequence ID" value="QNN75672.1"/>
    <property type="molecule type" value="Genomic_DNA"/>
</dbReference>
<dbReference type="GO" id="GO:0005886">
    <property type="term" value="C:plasma membrane"/>
    <property type="evidence" value="ECO:0007669"/>
    <property type="project" value="UniProtKB-SubCell"/>
</dbReference>
<dbReference type="RefSeq" id="WP_187529504.1">
    <property type="nucleotide sequence ID" value="NZ_CP060724.1"/>
</dbReference>
<evidence type="ECO:0000259" key="6">
    <source>
        <dbReference type="Pfam" id="PF03717"/>
    </source>
</evidence>
<keyword evidence="4" id="KW-1133">Transmembrane helix</keyword>
<comment type="similarity">
    <text evidence="2">Belongs to the transpeptidase family.</text>
</comment>
<keyword evidence="9" id="KW-1185">Reference proteome</keyword>
<dbReference type="GO" id="GO:0046677">
    <property type="term" value="P:response to antibiotic"/>
    <property type="evidence" value="ECO:0007669"/>
    <property type="project" value="InterPro"/>
</dbReference>
<evidence type="ECO:0000256" key="3">
    <source>
        <dbReference type="ARBA" id="ARBA00023136"/>
    </source>
</evidence>
<accession>A0A7G9T6E7</accession>
<dbReference type="SUPFAM" id="SSF56519">
    <property type="entry name" value="Penicillin binding protein dimerisation domain"/>
    <property type="match status" value="1"/>
</dbReference>
<dbReference type="Gene3D" id="3.90.1310.10">
    <property type="entry name" value="Penicillin-binding protein 2a (Domain 2)"/>
    <property type="match status" value="1"/>
</dbReference>
<dbReference type="GO" id="GO:0008658">
    <property type="term" value="F:penicillin binding"/>
    <property type="evidence" value="ECO:0007669"/>
    <property type="project" value="InterPro"/>
</dbReference>
<evidence type="ECO:0000256" key="1">
    <source>
        <dbReference type="ARBA" id="ARBA00004162"/>
    </source>
</evidence>
<dbReference type="SUPFAM" id="SSF54427">
    <property type="entry name" value="NTF2-like"/>
    <property type="match status" value="1"/>
</dbReference>
<dbReference type="GO" id="GO:0071972">
    <property type="term" value="F:peptidoglycan L,D-transpeptidase activity"/>
    <property type="evidence" value="ECO:0007669"/>
    <property type="project" value="TreeGrafter"/>
</dbReference>
<evidence type="ECO:0000259" key="5">
    <source>
        <dbReference type="Pfam" id="PF00905"/>
    </source>
</evidence>
<dbReference type="AlphaFoldDB" id="A0A7G9T6E7"/>
<feature type="domain" description="Penicillin-binding protein dimerisation" evidence="6">
    <location>
        <begin position="160"/>
        <end position="325"/>
    </location>
</feature>
<evidence type="ECO:0000313" key="9">
    <source>
        <dbReference type="Proteomes" id="UP000515800"/>
    </source>
</evidence>
<dbReference type="InterPro" id="IPR036138">
    <property type="entry name" value="PBP_dimer_sf"/>
</dbReference>
<organism evidence="8 9">
    <name type="scientific">Weissella diestrammenae</name>
    <dbReference type="NCBI Taxonomy" id="1162633"/>
    <lineage>
        <taxon>Bacteria</taxon>
        <taxon>Bacillati</taxon>
        <taxon>Bacillota</taxon>
        <taxon>Bacilli</taxon>
        <taxon>Lactobacillales</taxon>
        <taxon>Lactobacillaceae</taxon>
        <taxon>Weissella</taxon>
    </lineage>
</organism>
<dbReference type="InterPro" id="IPR032710">
    <property type="entry name" value="NTF2-like_dom_sf"/>
</dbReference>
<feature type="domain" description="NTF2-like N-terminal transpeptidase" evidence="7">
    <location>
        <begin position="39"/>
        <end position="150"/>
    </location>
</feature>
<sequence length="660" mass="72641">MTKKMMWIIGASVAMALVLIAGVTYYVTMQSDTGKARQVGQQYLQNLKKLDYKQMFQAVDKTSLKTTQRKHPDQRMKTVYQQLGVTKVDVIKSSLHKTGLNQYEMQYQVTLKTAIGKLTHQVYRMKIKMINGQAKIQYAPSLILPDLTATNTVHVAKNGGERGQILDRNGQVLAGSEETKVLQIVPKYFLTDDGQIDSDKVNEIAKKYNASADTINQGIQAYKAHSDWGYPVKTLTADDYQKDDDGDGASVVANYKRTYPLGAAAAQLIGYTGTVTKEDIDKNALLSSQDIIGRAGLELRLDQQLRGQESIQYQLLDSKGQVEKTLLSQKFKKGQDIKLTIDAEVQKNAYEGFNNVPGAAVIENPGTGELLALASSPSYDPNTLSENYASVANNADAPFIARYAKGYAPASTFKQVTAAIGLDQGTLDPNEVLTIEGKKWDAYSVTRVNSDTQVNLQTALSHSDNIYFAKQALKIGRDKFQKALQEKFTFGTKYQLPITMTPPSFSNDGQLKTDKQLADTAYGQGQMSVNPIQMVTMYNFIDNDGTIVMPKLLMSDKTKKIENVVQADHAKTILNDEIGVVANADGYAHQLYAENYKLAAKTGTAETGNGNQNALVSVHDAQNKKFSALFIVENSVLNGQEHNPTADKVAKQAISYLENH</sequence>
<name>A0A7G9T6E7_9LACO</name>
<dbReference type="Gene3D" id="3.30.1390.30">
    <property type="entry name" value="Penicillin-binding protein 2a, domain 3"/>
    <property type="match status" value="1"/>
</dbReference>
<evidence type="ECO:0000313" key="8">
    <source>
        <dbReference type="EMBL" id="QNN75672.1"/>
    </source>
</evidence>
<reference evidence="8 9" key="1">
    <citation type="submission" date="2020-08" db="EMBL/GenBank/DDBJ databases">
        <title>Genome sequence of Weissella diestrammenae KACC 16890T.</title>
        <authorList>
            <person name="Hyun D.-W."/>
            <person name="Bae J.-W."/>
        </authorList>
    </citation>
    <scope>NUCLEOTIDE SEQUENCE [LARGE SCALE GENOMIC DNA]</scope>
    <source>
        <strain evidence="8 9">KACC 16890</strain>
    </source>
</reference>
<dbReference type="Gene3D" id="3.10.450.100">
    <property type="entry name" value="NTF2-like, domain 1"/>
    <property type="match status" value="1"/>
</dbReference>
<dbReference type="KEGG" id="wdi:H9L19_02000"/>
<keyword evidence="4" id="KW-0812">Transmembrane</keyword>
<dbReference type="GO" id="GO:0071555">
    <property type="term" value="P:cell wall organization"/>
    <property type="evidence" value="ECO:0007669"/>
    <property type="project" value="TreeGrafter"/>
</dbReference>
<protein>
    <submittedName>
        <fullName evidence="8">Penicillin-binding protein</fullName>
    </submittedName>
</protein>
<feature type="domain" description="Penicillin-binding protein transpeptidase" evidence="5">
    <location>
        <begin position="358"/>
        <end position="651"/>
    </location>
</feature>
<dbReference type="InterPro" id="IPR007887">
    <property type="entry name" value="MecA_N"/>
</dbReference>
<dbReference type="Pfam" id="PF03717">
    <property type="entry name" value="PBP_dimer"/>
    <property type="match status" value="1"/>
</dbReference>
<feature type="transmembrane region" description="Helical" evidence="4">
    <location>
        <begin position="7"/>
        <end position="27"/>
    </location>
</feature>
<evidence type="ECO:0000259" key="7">
    <source>
        <dbReference type="Pfam" id="PF05223"/>
    </source>
</evidence>
<dbReference type="Gene3D" id="3.40.710.10">
    <property type="entry name" value="DD-peptidase/beta-lactamase superfamily"/>
    <property type="match status" value="1"/>
</dbReference>
<proteinExistence type="inferred from homology"/>
<gene>
    <name evidence="8" type="ORF">H9L19_02000</name>
</gene>
<dbReference type="Proteomes" id="UP000515800">
    <property type="component" value="Chromosome"/>
</dbReference>
<evidence type="ECO:0000256" key="2">
    <source>
        <dbReference type="ARBA" id="ARBA00007171"/>
    </source>
</evidence>
<dbReference type="InterPro" id="IPR050515">
    <property type="entry name" value="Beta-lactam/transpept"/>
</dbReference>
<evidence type="ECO:0000256" key="4">
    <source>
        <dbReference type="SAM" id="Phobius"/>
    </source>
</evidence>
<keyword evidence="3 4" id="KW-0472">Membrane</keyword>